<name>A0AAV9W3H8_9PEZI</name>
<evidence type="ECO:0008006" key="3">
    <source>
        <dbReference type="Google" id="ProtNLM"/>
    </source>
</evidence>
<protein>
    <recommendedName>
        <fullName evidence="3">F-box domain-containing protein</fullName>
    </recommendedName>
</protein>
<gene>
    <name evidence="1" type="ORF">TWF481_010631</name>
</gene>
<comment type="caution">
    <text evidence="1">The sequence shown here is derived from an EMBL/GenBank/DDBJ whole genome shotgun (WGS) entry which is preliminary data.</text>
</comment>
<proteinExistence type="predicted"/>
<organism evidence="1 2">
    <name type="scientific">Arthrobotrys musiformis</name>
    <dbReference type="NCBI Taxonomy" id="47236"/>
    <lineage>
        <taxon>Eukaryota</taxon>
        <taxon>Fungi</taxon>
        <taxon>Dikarya</taxon>
        <taxon>Ascomycota</taxon>
        <taxon>Pezizomycotina</taxon>
        <taxon>Orbiliomycetes</taxon>
        <taxon>Orbiliales</taxon>
        <taxon>Orbiliaceae</taxon>
        <taxon>Arthrobotrys</taxon>
    </lineage>
</organism>
<sequence length="285" mass="32028">MGEDLAGKLDPVIDKIVKAGRLLSFQWEGENPALLRFEPRPDPNPAFIPGVLNVNRNLVALSIKLQLPRGYLEVADESSPEHFDLKLPLLRKLVIKGDLESLNVLLQAAPNLTHLEFKILLPSDYCSGEKVDTINDPGSPLALFYRNLSQLRKLRSIAMEDVDLGEAVPFLQLENLDRIVLKWCTNFKALKTRIRSLGLGGLHLREFEIFALPDEILPIKWILESLKPGLETLIVVMNNMDGDEIEKVRKLTSVDESIYIVHKDAVKTLCYTSPLCILSMLRGIS</sequence>
<dbReference type="Proteomes" id="UP001370758">
    <property type="component" value="Unassembled WGS sequence"/>
</dbReference>
<reference evidence="1 2" key="1">
    <citation type="submission" date="2023-08" db="EMBL/GenBank/DDBJ databases">
        <authorList>
            <person name="Palmer J.M."/>
        </authorList>
    </citation>
    <scope>NUCLEOTIDE SEQUENCE [LARGE SCALE GENOMIC DNA]</scope>
    <source>
        <strain evidence="1 2">TWF481</strain>
    </source>
</reference>
<dbReference type="AlphaFoldDB" id="A0AAV9W3H8"/>
<evidence type="ECO:0000313" key="2">
    <source>
        <dbReference type="Proteomes" id="UP001370758"/>
    </source>
</evidence>
<dbReference type="EMBL" id="JAVHJL010000007">
    <property type="protein sequence ID" value="KAK6500286.1"/>
    <property type="molecule type" value="Genomic_DNA"/>
</dbReference>
<keyword evidence="2" id="KW-1185">Reference proteome</keyword>
<evidence type="ECO:0000313" key="1">
    <source>
        <dbReference type="EMBL" id="KAK6500286.1"/>
    </source>
</evidence>
<accession>A0AAV9W3H8</accession>